<evidence type="ECO:0000256" key="4">
    <source>
        <dbReference type="ARBA" id="ARBA00023163"/>
    </source>
</evidence>
<dbReference type="FunFam" id="1.10.10.10:FF:000001">
    <property type="entry name" value="LysR family transcriptional regulator"/>
    <property type="match status" value="1"/>
</dbReference>
<comment type="caution">
    <text evidence="6">The sequence shown here is derived from an EMBL/GenBank/DDBJ whole genome shotgun (WGS) entry which is preliminary data.</text>
</comment>
<dbReference type="SUPFAM" id="SSF53850">
    <property type="entry name" value="Periplasmic binding protein-like II"/>
    <property type="match status" value="1"/>
</dbReference>
<gene>
    <name evidence="6" type="ORF">DWV78_07755</name>
</gene>
<organism evidence="6 7">
    <name type="scientific">Agathobacter rectalis</name>
    <dbReference type="NCBI Taxonomy" id="39491"/>
    <lineage>
        <taxon>Bacteria</taxon>
        <taxon>Bacillati</taxon>
        <taxon>Bacillota</taxon>
        <taxon>Clostridia</taxon>
        <taxon>Lachnospirales</taxon>
        <taxon>Lachnospiraceae</taxon>
        <taxon>Agathobacter</taxon>
    </lineage>
</organism>
<dbReference type="EMBL" id="QSAE01000020">
    <property type="protein sequence ID" value="RGW39891.1"/>
    <property type="molecule type" value="Genomic_DNA"/>
</dbReference>
<evidence type="ECO:0000256" key="1">
    <source>
        <dbReference type="ARBA" id="ARBA00009437"/>
    </source>
</evidence>
<sequence length="321" mass="37215">MEYTDLEYFIAIAEHHNLTRAAEALYVSQPTLTKYLHKLEKELGGKVFRRNGYQYDLTFLGQRYLDYARRVLALDQDWKKELSDMRSYYNGELNIALPPMRSTSLIPQLLPAFNEKHPGVCINFFEYGHSIQDKLISDTNLDFAILSNWQEHPKLNYELLCHEEILLVLPVGHPLAQKAVTKKECRYPWLDLSLFADTPFILHFPDQNTGRSAQRLFDQYGIQPPVPYRTRNNQTCIQLASQNLGVTIASEGYVRYAAPFWPVEVFSVGNPTLQNDLVIAYRKNSYLSTYAQSFISLSKNICAPLFYLYTFIPFPHILCYD</sequence>
<dbReference type="InterPro" id="IPR036388">
    <property type="entry name" value="WH-like_DNA-bd_sf"/>
</dbReference>
<feature type="domain" description="HTH lysR-type" evidence="5">
    <location>
        <begin position="1"/>
        <end position="58"/>
    </location>
</feature>
<evidence type="ECO:0000256" key="2">
    <source>
        <dbReference type="ARBA" id="ARBA00023015"/>
    </source>
</evidence>
<accession>A0A413BGQ1</accession>
<dbReference type="InterPro" id="IPR000847">
    <property type="entry name" value="LysR_HTH_N"/>
</dbReference>
<dbReference type="SUPFAM" id="SSF46785">
    <property type="entry name" value="Winged helix' DNA-binding domain"/>
    <property type="match status" value="1"/>
</dbReference>
<dbReference type="PRINTS" id="PR00039">
    <property type="entry name" value="HTHLYSR"/>
</dbReference>
<reference evidence="6 7" key="1">
    <citation type="submission" date="2018-08" db="EMBL/GenBank/DDBJ databases">
        <title>A genome reference for cultivated species of the human gut microbiota.</title>
        <authorList>
            <person name="Zou Y."/>
            <person name="Xue W."/>
            <person name="Luo G."/>
        </authorList>
    </citation>
    <scope>NUCLEOTIDE SEQUENCE [LARGE SCALE GENOMIC DNA]</scope>
    <source>
        <strain evidence="6 7">AF12-8</strain>
    </source>
</reference>
<dbReference type="PANTHER" id="PTHR30419">
    <property type="entry name" value="HTH-TYPE TRANSCRIPTIONAL REGULATOR YBHD"/>
    <property type="match status" value="1"/>
</dbReference>
<dbReference type="GO" id="GO:0003677">
    <property type="term" value="F:DNA binding"/>
    <property type="evidence" value="ECO:0007669"/>
    <property type="project" value="UniProtKB-KW"/>
</dbReference>
<evidence type="ECO:0000313" key="6">
    <source>
        <dbReference type="EMBL" id="RGW39891.1"/>
    </source>
</evidence>
<dbReference type="Pfam" id="PF03466">
    <property type="entry name" value="LysR_substrate"/>
    <property type="match status" value="1"/>
</dbReference>
<evidence type="ECO:0000313" key="7">
    <source>
        <dbReference type="Proteomes" id="UP000286581"/>
    </source>
</evidence>
<protein>
    <submittedName>
        <fullName evidence="6">LysR family transcriptional regulator</fullName>
    </submittedName>
</protein>
<dbReference type="Gene3D" id="3.40.190.290">
    <property type="match status" value="1"/>
</dbReference>
<dbReference type="InterPro" id="IPR050950">
    <property type="entry name" value="HTH-type_LysR_regulators"/>
</dbReference>
<keyword evidence="4" id="KW-0804">Transcription</keyword>
<dbReference type="InterPro" id="IPR036390">
    <property type="entry name" value="WH_DNA-bd_sf"/>
</dbReference>
<dbReference type="Gene3D" id="1.10.10.10">
    <property type="entry name" value="Winged helix-like DNA-binding domain superfamily/Winged helix DNA-binding domain"/>
    <property type="match status" value="1"/>
</dbReference>
<comment type="similarity">
    <text evidence="1">Belongs to the LysR transcriptional regulatory family.</text>
</comment>
<dbReference type="CDD" id="cd05466">
    <property type="entry name" value="PBP2_LTTR_substrate"/>
    <property type="match status" value="1"/>
</dbReference>
<dbReference type="Proteomes" id="UP000286581">
    <property type="component" value="Unassembled WGS sequence"/>
</dbReference>
<evidence type="ECO:0000259" key="5">
    <source>
        <dbReference type="PROSITE" id="PS50931"/>
    </source>
</evidence>
<evidence type="ECO:0000256" key="3">
    <source>
        <dbReference type="ARBA" id="ARBA00023125"/>
    </source>
</evidence>
<keyword evidence="3" id="KW-0238">DNA-binding</keyword>
<dbReference type="InterPro" id="IPR005119">
    <property type="entry name" value="LysR_subst-bd"/>
</dbReference>
<proteinExistence type="inferred from homology"/>
<dbReference type="GO" id="GO:0003700">
    <property type="term" value="F:DNA-binding transcription factor activity"/>
    <property type="evidence" value="ECO:0007669"/>
    <property type="project" value="InterPro"/>
</dbReference>
<dbReference type="PROSITE" id="PS50931">
    <property type="entry name" value="HTH_LYSR"/>
    <property type="match status" value="1"/>
</dbReference>
<name>A0A413BGQ1_9FIRM</name>
<keyword evidence="2" id="KW-0805">Transcription regulation</keyword>
<dbReference type="Pfam" id="PF00126">
    <property type="entry name" value="HTH_1"/>
    <property type="match status" value="1"/>
</dbReference>
<dbReference type="AlphaFoldDB" id="A0A413BGQ1"/>
<dbReference type="GO" id="GO:0005829">
    <property type="term" value="C:cytosol"/>
    <property type="evidence" value="ECO:0007669"/>
    <property type="project" value="TreeGrafter"/>
</dbReference>